<evidence type="ECO:0000256" key="1">
    <source>
        <dbReference type="ARBA" id="ARBA00022801"/>
    </source>
</evidence>
<dbReference type="HAMAP" id="MF_00146">
    <property type="entry name" value="dCTP_deaminase"/>
    <property type="match status" value="1"/>
</dbReference>
<reference evidence="4 5" key="2">
    <citation type="submission" date="2020-04" db="EMBL/GenBank/DDBJ databases">
        <authorList>
            <person name="Fomenkov A."/>
            <person name="Anton B.P."/>
            <person name="Roberts R.J."/>
        </authorList>
    </citation>
    <scope>NUCLEOTIDE SEQUENCE [LARGE SCALE GENOMIC DNA]</scope>
    <source>
        <strain evidence="4 5">S2</strain>
    </source>
</reference>
<dbReference type="SUPFAM" id="SSF51283">
    <property type="entry name" value="dUTPase-like"/>
    <property type="match status" value="1"/>
</dbReference>
<accession>A0A6H1P6Q9</accession>
<comment type="catalytic activity">
    <reaction evidence="3">
        <text>dCTP + 2 H2O = dUMP + NH4(+) + diphosphate</text>
        <dbReference type="Rhea" id="RHEA:19205"/>
        <dbReference type="ChEBI" id="CHEBI:15377"/>
        <dbReference type="ChEBI" id="CHEBI:28938"/>
        <dbReference type="ChEBI" id="CHEBI:33019"/>
        <dbReference type="ChEBI" id="CHEBI:61481"/>
        <dbReference type="ChEBI" id="CHEBI:246422"/>
        <dbReference type="EC" id="3.5.4.30"/>
    </reaction>
</comment>
<keyword evidence="2 3" id="KW-0546">Nucleotide metabolism</keyword>
<dbReference type="GO" id="GO:0000166">
    <property type="term" value="F:nucleotide binding"/>
    <property type="evidence" value="ECO:0007669"/>
    <property type="project" value="UniProtKB-KW"/>
</dbReference>
<dbReference type="EMBL" id="CP051128">
    <property type="protein sequence ID" value="QIZ09155.1"/>
    <property type="molecule type" value="Genomic_DNA"/>
</dbReference>
<dbReference type="Pfam" id="PF22769">
    <property type="entry name" value="DCD"/>
    <property type="match status" value="1"/>
</dbReference>
<dbReference type="Gene3D" id="2.70.40.10">
    <property type="match status" value="1"/>
</dbReference>
<dbReference type="UniPathway" id="UPA00610">
    <property type="reaction ID" value="UER00667"/>
</dbReference>
<dbReference type="InterPro" id="IPR033704">
    <property type="entry name" value="dUTPase_trimeric"/>
</dbReference>
<feature type="binding site" evidence="3">
    <location>
        <position position="142"/>
    </location>
    <ligand>
        <name>dCTP</name>
        <dbReference type="ChEBI" id="CHEBI:61481"/>
    </ligand>
</feature>
<feature type="binding site" evidence="3">
    <location>
        <position position="113"/>
    </location>
    <ligand>
        <name>dCTP</name>
        <dbReference type="ChEBI" id="CHEBI:61481"/>
    </ligand>
</feature>
<feature type="binding site" evidence="3">
    <location>
        <position position="158"/>
    </location>
    <ligand>
        <name>dCTP</name>
        <dbReference type="ChEBI" id="CHEBI:61481"/>
    </ligand>
</feature>
<dbReference type="EC" id="3.5.4.30" evidence="3"/>
<dbReference type="InterPro" id="IPR036157">
    <property type="entry name" value="dUTPase-like_sf"/>
</dbReference>
<feature type="site" description="Important for bifunctional activity" evidence="3">
    <location>
        <begin position="110"/>
        <end position="111"/>
    </location>
</feature>
<feature type="binding site" evidence="3">
    <location>
        <position position="155"/>
    </location>
    <ligand>
        <name>dCTP</name>
        <dbReference type="ChEBI" id="CHEBI:61481"/>
    </ligand>
</feature>
<dbReference type="Proteomes" id="UP000501868">
    <property type="component" value="Chromosome"/>
</dbReference>
<dbReference type="GO" id="GO:0006226">
    <property type="term" value="P:dUMP biosynthetic process"/>
    <property type="evidence" value="ECO:0007669"/>
    <property type="project" value="UniProtKB-UniRule"/>
</dbReference>
<evidence type="ECO:0000256" key="3">
    <source>
        <dbReference type="HAMAP-Rule" id="MF_00146"/>
    </source>
</evidence>
<dbReference type="CDD" id="cd07557">
    <property type="entry name" value="trimeric_dUTPase"/>
    <property type="match status" value="1"/>
</dbReference>
<dbReference type="InterPro" id="IPR011962">
    <property type="entry name" value="dCTP_deaminase"/>
</dbReference>
<name>A0A6H1P6Q9_PRIMG</name>
<reference evidence="4 5" key="1">
    <citation type="submission" date="2020-04" db="EMBL/GenBank/DDBJ databases">
        <title>Genome-Wide Identification of 5-Methylcytosine Sites in Bacterial Genomes By High-Throughput Sequencing of MspJI Restriction Fragments.</title>
        <authorList>
            <person name="Wu V."/>
        </authorList>
    </citation>
    <scope>NUCLEOTIDE SEQUENCE [LARGE SCALE GENOMIC DNA]</scope>
    <source>
        <strain evidence="4 5">S2</strain>
    </source>
</reference>
<protein>
    <recommendedName>
        <fullName evidence="3">dCTP deaminase, dUMP-forming</fullName>
        <ecNumber evidence="3">3.5.4.30</ecNumber>
    </recommendedName>
    <alternativeName>
        <fullName evidence="3">Bifunctional dCTP deaminase:dUTPase</fullName>
    </alternativeName>
    <alternativeName>
        <fullName evidence="3">DCD-DUT</fullName>
    </alternativeName>
</protein>
<comment type="subunit">
    <text evidence="3">Homotrimer.</text>
</comment>
<feature type="binding site" evidence="3">
    <location>
        <begin position="96"/>
        <end position="101"/>
    </location>
    <ligand>
        <name>dCTP</name>
        <dbReference type="ChEBI" id="CHEBI:61481"/>
    </ligand>
</feature>
<keyword evidence="1 3" id="KW-0378">Hydrolase</keyword>
<dbReference type="GO" id="GO:0015949">
    <property type="term" value="P:nucleobase-containing small molecule interconversion"/>
    <property type="evidence" value="ECO:0007669"/>
    <property type="project" value="TreeGrafter"/>
</dbReference>
<dbReference type="GO" id="GO:0033973">
    <property type="term" value="F:dCTP deaminase (dUMP-forming) activity"/>
    <property type="evidence" value="ECO:0007669"/>
    <property type="project" value="UniProtKB-UniRule"/>
</dbReference>
<dbReference type="PANTHER" id="PTHR42680:SF3">
    <property type="entry name" value="DCTP DEAMINASE"/>
    <property type="match status" value="1"/>
</dbReference>
<proteinExistence type="inferred from homology"/>
<dbReference type="AlphaFoldDB" id="A0A6H1P6Q9"/>
<dbReference type="GO" id="GO:0008829">
    <property type="term" value="F:dCTP deaminase activity"/>
    <property type="evidence" value="ECO:0007669"/>
    <property type="project" value="InterPro"/>
</dbReference>
<feature type="active site" description="Proton donor/acceptor" evidence="3">
    <location>
        <position position="123"/>
    </location>
</feature>
<dbReference type="PANTHER" id="PTHR42680">
    <property type="entry name" value="DCTP DEAMINASE"/>
    <property type="match status" value="1"/>
</dbReference>
<feature type="binding site" evidence="3">
    <location>
        <position position="162"/>
    </location>
    <ligand>
        <name>dCTP</name>
        <dbReference type="ChEBI" id="CHEBI:61481"/>
    </ligand>
</feature>
<keyword evidence="3" id="KW-0547">Nucleotide-binding</keyword>
<evidence type="ECO:0000313" key="4">
    <source>
        <dbReference type="EMBL" id="QIZ09155.1"/>
    </source>
</evidence>
<sequence>MILSDKTILKKLKEKELMIEPLSQLQLQPASVDLRLSNHFLTVDEKVVPLIKIDKPADYKEFCRDTIIIPPQSFVLGSALEWIRLPNNMTAFVEGRSSIGRLGLFIQNAGWVDPGFEGHITLELYNANRVPIELKAGMRICQLVLATLDQETTPYMGKYCCQNRTTESRVYLDEESVELNSRYNYKFKEFD</sequence>
<comment type="function">
    <text evidence="3">Bifunctional enzyme that catalyzes both the deamination of dCTP to dUTP and the hydrolysis of dUTP to dUMP without releasing the toxic dUTP intermediate.</text>
</comment>
<dbReference type="NCBIfam" id="TIGR02274">
    <property type="entry name" value="dCTP_deam"/>
    <property type="match status" value="1"/>
</dbReference>
<evidence type="ECO:0000313" key="5">
    <source>
        <dbReference type="Proteomes" id="UP000501868"/>
    </source>
</evidence>
<comment type="pathway">
    <text evidence="3">Pyrimidine metabolism; dUMP biosynthesis; dUMP from dCTP: step 1/1.</text>
</comment>
<evidence type="ECO:0000256" key="2">
    <source>
        <dbReference type="ARBA" id="ARBA00023080"/>
    </source>
</evidence>
<feature type="binding site" evidence="3">
    <location>
        <begin position="121"/>
        <end position="123"/>
    </location>
    <ligand>
        <name>dCTP</name>
        <dbReference type="ChEBI" id="CHEBI:61481"/>
    </ligand>
</feature>
<dbReference type="GO" id="GO:0006229">
    <property type="term" value="P:dUTP biosynthetic process"/>
    <property type="evidence" value="ECO:0007669"/>
    <property type="project" value="InterPro"/>
</dbReference>
<gene>
    <name evidence="3 4" type="primary">dcd</name>
    <name evidence="4" type="ORF">HFZ78_22630</name>
</gene>
<organism evidence="4 5">
    <name type="scientific">Priestia megaterium</name>
    <name type="common">Bacillus megaterium</name>
    <dbReference type="NCBI Taxonomy" id="1404"/>
    <lineage>
        <taxon>Bacteria</taxon>
        <taxon>Bacillati</taxon>
        <taxon>Bacillota</taxon>
        <taxon>Bacilli</taxon>
        <taxon>Bacillales</taxon>
        <taxon>Bacillaceae</taxon>
        <taxon>Priestia</taxon>
    </lineage>
</organism>
<comment type="similarity">
    <text evidence="3">Belongs to the dCTP deaminase family.</text>
</comment>